<keyword evidence="2" id="KW-1185">Reference proteome</keyword>
<dbReference type="EMBL" id="CM042032">
    <property type="protein sequence ID" value="KAI3775745.1"/>
    <property type="molecule type" value="Genomic_DNA"/>
</dbReference>
<reference evidence="2" key="1">
    <citation type="journal article" date="2022" name="Mol. Ecol. Resour.">
        <title>The genomes of chicory, endive, great burdock and yacon provide insights into Asteraceae palaeo-polyploidization history and plant inulin production.</title>
        <authorList>
            <person name="Fan W."/>
            <person name="Wang S."/>
            <person name="Wang H."/>
            <person name="Wang A."/>
            <person name="Jiang F."/>
            <person name="Liu H."/>
            <person name="Zhao H."/>
            <person name="Xu D."/>
            <person name="Zhang Y."/>
        </authorList>
    </citation>
    <scope>NUCLEOTIDE SEQUENCE [LARGE SCALE GENOMIC DNA]</scope>
    <source>
        <strain evidence="2">cv. Yunnan</strain>
    </source>
</reference>
<evidence type="ECO:0000313" key="2">
    <source>
        <dbReference type="Proteomes" id="UP001056120"/>
    </source>
</evidence>
<organism evidence="1 2">
    <name type="scientific">Smallanthus sonchifolius</name>
    <dbReference type="NCBI Taxonomy" id="185202"/>
    <lineage>
        <taxon>Eukaryota</taxon>
        <taxon>Viridiplantae</taxon>
        <taxon>Streptophyta</taxon>
        <taxon>Embryophyta</taxon>
        <taxon>Tracheophyta</taxon>
        <taxon>Spermatophyta</taxon>
        <taxon>Magnoliopsida</taxon>
        <taxon>eudicotyledons</taxon>
        <taxon>Gunneridae</taxon>
        <taxon>Pentapetalae</taxon>
        <taxon>asterids</taxon>
        <taxon>campanulids</taxon>
        <taxon>Asterales</taxon>
        <taxon>Asteraceae</taxon>
        <taxon>Asteroideae</taxon>
        <taxon>Heliantheae alliance</taxon>
        <taxon>Millerieae</taxon>
        <taxon>Smallanthus</taxon>
    </lineage>
</organism>
<gene>
    <name evidence="1" type="ORF">L1987_45497</name>
</gene>
<accession>A0ACB9FY64</accession>
<sequence>MSTVRVGDQTYLLDKSMYTQLHQHIQTNLHVKHDKEEDDCSIDLSENGRHFTHCNCKHITETSSEVTEISSDDDDHSNDELKDTGDSLDFFFNSKDTGDSLDLVKKRFKVPRVTVNTRNHVVPV</sequence>
<proteinExistence type="predicted"/>
<evidence type="ECO:0000313" key="1">
    <source>
        <dbReference type="EMBL" id="KAI3775745.1"/>
    </source>
</evidence>
<dbReference type="Proteomes" id="UP001056120">
    <property type="component" value="Linkage Group LG15"/>
</dbReference>
<name>A0ACB9FY64_9ASTR</name>
<reference evidence="1 2" key="2">
    <citation type="journal article" date="2022" name="Mol. Ecol. Resour.">
        <title>The genomes of chicory, endive, great burdock and yacon provide insights into Asteraceae paleo-polyploidization history and plant inulin production.</title>
        <authorList>
            <person name="Fan W."/>
            <person name="Wang S."/>
            <person name="Wang H."/>
            <person name="Wang A."/>
            <person name="Jiang F."/>
            <person name="Liu H."/>
            <person name="Zhao H."/>
            <person name="Xu D."/>
            <person name="Zhang Y."/>
        </authorList>
    </citation>
    <scope>NUCLEOTIDE SEQUENCE [LARGE SCALE GENOMIC DNA]</scope>
    <source>
        <strain evidence="2">cv. Yunnan</strain>
        <tissue evidence="1">Leaves</tissue>
    </source>
</reference>
<comment type="caution">
    <text evidence="1">The sequence shown here is derived from an EMBL/GenBank/DDBJ whole genome shotgun (WGS) entry which is preliminary data.</text>
</comment>
<protein>
    <submittedName>
        <fullName evidence="1">Uncharacterized protein</fullName>
    </submittedName>
</protein>